<dbReference type="Proteomes" id="UP000186002">
    <property type="component" value="Unassembled WGS sequence"/>
</dbReference>
<organism evidence="1 2">
    <name type="scientific">Roseibium suaedae</name>
    <dbReference type="NCBI Taxonomy" id="735517"/>
    <lineage>
        <taxon>Bacteria</taxon>
        <taxon>Pseudomonadati</taxon>
        <taxon>Pseudomonadota</taxon>
        <taxon>Alphaproteobacteria</taxon>
        <taxon>Hyphomicrobiales</taxon>
        <taxon>Stappiaceae</taxon>
        <taxon>Roseibium</taxon>
    </lineage>
</organism>
<sequence>MMPYYSMTQDKGLTSVLKWEVHPDFSRESVVLLAGAGSARTIKVGQLIAMLANEGKAVAWDPDAADGSEIPWGIAATDAEAADGVDLAFGLVALRRQCLCFANGIVWPEGVSDAQKAEALEVLEAQGIVTRFN</sequence>
<dbReference type="EMBL" id="FRBW01000001">
    <property type="protein sequence ID" value="SHL75929.1"/>
    <property type="molecule type" value="Genomic_DNA"/>
</dbReference>
<accession>A0A1M7D9R4</accession>
<evidence type="ECO:0000313" key="1">
    <source>
        <dbReference type="EMBL" id="SHL75929.1"/>
    </source>
</evidence>
<evidence type="ECO:0000313" key="2">
    <source>
        <dbReference type="Proteomes" id="UP000186002"/>
    </source>
</evidence>
<gene>
    <name evidence="1" type="ORF">SAMN05444272_1408</name>
</gene>
<reference evidence="1 2" key="1">
    <citation type="submission" date="2016-11" db="EMBL/GenBank/DDBJ databases">
        <authorList>
            <person name="Jaros S."/>
            <person name="Januszkiewicz K."/>
            <person name="Wedrychowicz H."/>
        </authorList>
    </citation>
    <scope>NUCLEOTIDE SEQUENCE [LARGE SCALE GENOMIC DNA]</scope>
    <source>
        <strain evidence="1 2">DSM 22153</strain>
    </source>
</reference>
<dbReference type="Gene3D" id="2.40.300.10">
    <property type="entry name" value="Head decoration protein D"/>
    <property type="match status" value="1"/>
</dbReference>
<proteinExistence type="predicted"/>
<dbReference type="RefSeq" id="WP_073010519.1">
    <property type="nucleotide sequence ID" value="NZ_FRBW01000001.1"/>
</dbReference>
<dbReference type="InterPro" id="IPR004195">
    <property type="entry name" value="Head_decoration_D"/>
</dbReference>
<name>A0A1M7D9R4_9HYPH</name>
<dbReference type="STRING" id="735517.SAMN05444272_1408"/>
<keyword evidence="2" id="KW-1185">Reference proteome</keyword>
<dbReference type="OrthoDB" id="7358956at2"/>
<protein>
    <submittedName>
        <fullName evidence="1">Bacteriophage lambda head decoration protein D</fullName>
    </submittedName>
</protein>
<dbReference type="AlphaFoldDB" id="A0A1M7D9R4"/>
<dbReference type="Pfam" id="PF02924">
    <property type="entry name" value="HDPD"/>
    <property type="match status" value="1"/>
</dbReference>